<comment type="caution">
    <text evidence="1">The sequence shown here is derived from an EMBL/GenBank/DDBJ whole genome shotgun (WGS) entry which is preliminary data.</text>
</comment>
<proteinExistence type="predicted"/>
<name>A0A645IVS1_9ZZZZ</name>
<gene>
    <name evidence="1" type="ORF">SDC9_202917</name>
</gene>
<evidence type="ECO:0000313" key="1">
    <source>
        <dbReference type="EMBL" id="MPN55237.1"/>
    </source>
</evidence>
<reference evidence="1" key="1">
    <citation type="submission" date="2019-08" db="EMBL/GenBank/DDBJ databases">
        <authorList>
            <person name="Kucharzyk K."/>
            <person name="Murdoch R.W."/>
            <person name="Higgins S."/>
            <person name="Loffler F."/>
        </authorList>
    </citation>
    <scope>NUCLEOTIDE SEQUENCE</scope>
</reference>
<sequence>MVIGHQSSDAFEDAETFQTSDSVVEAATPALAVEVAFSAAVMEAYSEGQDLYDEGNFEEAYPLF</sequence>
<accession>A0A645IVS1</accession>
<protein>
    <submittedName>
        <fullName evidence="1">Uncharacterized protein</fullName>
    </submittedName>
</protein>
<dbReference type="EMBL" id="VSSQ01124229">
    <property type="protein sequence ID" value="MPN55237.1"/>
    <property type="molecule type" value="Genomic_DNA"/>
</dbReference>
<dbReference type="AlphaFoldDB" id="A0A645IVS1"/>
<organism evidence="1">
    <name type="scientific">bioreactor metagenome</name>
    <dbReference type="NCBI Taxonomy" id="1076179"/>
    <lineage>
        <taxon>unclassified sequences</taxon>
        <taxon>metagenomes</taxon>
        <taxon>ecological metagenomes</taxon>
    </lineage>
</organism>